<comment type="caution">
    <text evidence="3">The sequence shown here is derived from an EMBL/GenBank/DDBJ whole genome shotgun (WGS) entry which is preliminary data.</text>
</comment>
<dbReference type="Proteomes" id="UP000235162">
    <property type="component" value="Unassembled WGS sequence"/>
</dbReference>
<organism evidence="3 4">
    <name type="scientific">Halioglobus japonicus</name>
    <dbReference type="NCBI Taxonomy" id="930805"/>
    <lineage>
        <taxon>Bacteria</taxon>
        <taxon>Pseudomonadati</taxon>
        <taxon>Pseudomonadota</taxon>
        <taxon>Gammaproteobacteria</taxon>
        <taxon>Cellvibrionales</taxon>
        <taxon>Halieaceae</taxon>
        <taxon>Halioglobus</taxon>
    </lineage>
</organism>
<evidence type="ECO:0000313" key="4">
    <source>
        <dbReference type="Proteomes" id="UP000235162"/>
    </source>
</evidence>
<feature type="domain" description="DUF4136" evidence="2">
    <location>
        <begin position="36"/>
        <end position="195"/>
    </location>
</feature>
<sequence length="198" mass="21670">MKRNTMRRISALASLAIALFLSACSEIETRPVDSGDFASGNYVYYKWRSEPLANEAGSDDMLYVMDPLVRAAVDRNLADKGYRLSADSAQFTVDYLQAMGLREGVSSQDASGGIDPIPSARPNRLINQAMVDNANALAGVHTTNNIAIQLNDAQSHEEVWRVVITKIVDDMNTRDPDKVAKNVNKAVDQGLRTLPKAN</sequence>
<dbReference type="EMBL" id="PKUR01000003">
    <property type="protein sequence ID" value="PLW85501.1"/>
    <property type="molecule type" value="Genomic_DNA"/>
</dbReference>
<protein>
    <submittedName>
        <fullName evidence="3">DUF4136 domain-containing protein</fullName>
    </submittedName>
</protein>
<dbReference type="InterPro" id="IPR025411">
    <property type="entry name" value="DUF4136"/>
</dbReference>
<keyword evidence="1" id="KW-0732">Signal</keyword>
<dbReference type="Gene3D" id="3.30.160.670">
    <property type="match status" value="1"/>
</dbReference>
<keyword evidence="4" id="KW-1185">Reference proteome</keyword>
<gene>
    <name evidence="3" type="ORF">C0029_12825</name>
</gene>
<dbReference type="Pfam" id="PF13590">
    <property type="entry name" value="DUF4136"/>
    <property type="match status" value="1"/>
</dbReference>
<feature type="chain" id="PRO_5042943636" evidence="1">
    <location>
        <begin position="26"/>
        <end position="198"/>
    </location>
</feature>
<evidence type="ECO:0000313" key="3">
    <source>
        <dbReference type="EMBL" id="PLW85501.1"/>
    </source>
</evidence>
<dbReference type="AlphaFoldDB" id="A0AAP8SMK9"/>
<evidence type="ECO:0000259" key="2">
    <source>
        <dbReference type="Pfam" id="PF13590"/>
    </source>
</evidence>
<proteinExistence type="predicted"/>
<accession>A0AAP8SMK9</accession>
<dbReference type="PROSITE" id="PS51257">
    <property type="entry name" value="PROKAR_LIPOPROTEIN"/>
    <property type="match status" value="1"/>
</dbReference>
<reference evidence="3 4" key="1">
    <citation type="submission" date="2018-01" db="EMBL/GenBank/DDBJ databases">
        <title>The draft genome sequence of Halioglobus japonicus S1-36.</title>
        <authorList>
            <person name="Du Z.-J."/>
            <person name="Shi M.-J."/>
        </authorList>
    </citation>
    <scope>NUCLEOTIDE SEQUENCE [LARGE SCALE GENOMIC DNA]</scope>
    <source>
        <strain evidence="3 4">S1-36</strain>
    </source>
</reference>
<name>A0AAP8SMK9_9GAMM</name>
<feature type="signal peptide" evidence="1">
    <location>
        <begin position="1"/>
        <end position="25"/>
    </location>
</feature>
<evidence type="ECO:0000256" key="1">
    <source>
        <dbReference type="SAM" id="SignalP"/>
    </source>
</evidence>